<reference evidence="2" key="1">
    <citation type="submission" date="2020-09" db="EMBL/GenBank/DDBJ databases">
        <title>Novel species of Mucilaginibacter isolated from a glacier on the Tibetan Plateau.</title>
        <authorList>
            <person name="Liu Q."/>
            <person name="Xin Y.-H."/>
        </authorList>
    </citation>
    <scope>NUCLEOTIDE SEQUENCE</scope>
    <source>
        <strain evidence="2">ZB1P21</strain>
    </source>
</reference>
<dbReference type="InterPro" id="IPR036046">
    <property type="entry name" value="Acylphosphatase-like_dom_sf"/>
</dbReference>
<dbReference type="EMBL" id="JACWMX010000006">
    <property type="protein sequence ID" value="MBD1394436.1"/>
    <property type="molecule type" value="Genomic_DNA"/>
</dbReference>
<sequence>MKPIVYLSTAVELMTDQPLTDLLTVACKNNAFRNVSGILLYSEGTFLQVLEGAEDDVDKIFNIIAKDPRHKNLVTLADEPINQREFANWSSGFTSVSLSQAIDLSGYLMPGNKLNLDNGDSTARLCSKLL</sequence>
<dbReference type="PROSITE" id="PS50925">
    <property type="entry name" value="BLUF"/>
    <property type="match status" value="1"/>
</dbReference>
<evidence type="ECO:0000259" key="1">
    <source>
        <dbReference type="PROSITE" id="PS50925"/>
    </source>
</evidence>
<proteinExistence type="predicted"/>
<dbReference type="SUPFAM" id="SSF54975">
    <property type="entry name" value="Acylphosphatase/BLUF domain-like"/>
    <property type="match status" value="1"/>
</dbReference>
<dbReference type="InterPro" id="IPR007024">
    <property type="entry name" value="BLUF_domain"/>
</dbReference>
<name>A0A926S779_9SPHI</name>
<dbReference type="Gene3D" id="3.30.70.100">
    <property type="match status" value="1"/>
</dbReference>
<dbReference type="RefSeq" id="WP_191164182.1">
    <property type="nucleotide sequence ID" value="NZ_JACWMX010000006.1"/>
</dbReference>
<dbReference type="GO" id="GO:0009882">
    <property type="term" value="F:blue light photoreceptor activity"/>
    <property type="evidence" value="ECO:0007669"/>
    <property type="project" value="InterPro"/>
</dbReference>
<feature type="domain" description="BLUF" evidence="1">
    <location>
        <begin position="1"/>
        <end position="92"/>
    </location>
</feature>
<dbReference type="SMART" id="SM01034">
    <property type="entry name" value="BLUF"/>
    <property type="match status" value="1"/>
</dbReference>
<comment type="caution">
    <text evidence="2">The sequence shown here is derived from an EMBL/GenBank/DDBJ whole genome shotgun (WGS) entry which is preliminary data.</text>
</comment>
<dbReference type="AlphaFoldDB" id="A0A926S779"/>
<dbReference type="Proteomes" id="UP000619078">
    <property type="component" value="Unassembled WGS sequence"/>
</dbReference>
<organism evidence="2 3">
    <name type="scientific">Mucilaginibacter glaciei</name>
    <dbReference type="NCBI Taxonomy" id="2772109"/>
    <lineage>
        <taxon>Bacteria</taxon>
        <taxon>Pseudomonadati</taxon>
        <taxon>Bacteroidota</taxon>
        <taxon>Sphingobacteriia</taxon>
        <taxon>Sphingobacteriales</taxon>
        <taxon>Sphingobacteriaceae</taxon>
        <taxon>Mucilaginibacter</taxon>
    </lineage>
</organism>
<accession>A0A926S779</accession>
<evidence type="ECO:0000313" key="3">
    <source>
        <dbReference type="Proteomes" id="UP000619078"/>
    </source>
</evidence>
<dbReference type="Pfam" id="PF04940">
    <property type="entry name" value="BLUF"/>
    <property type="match status" value="1"/>
</dbReference>
<dbReference type="GO" id="GO:0071949">
    <property type="term" value="F:FAD binding"/>
    <property type="evidence" value="ECO:0007669"/>
    <property type="project" value="InterPro"/>
</dbReference>
<keyword evidence="3" id="KW-1185">Reference proteome</keyword>
<evidence type="ECO:0000313" key="2">
    <source>
        <dbReference type="EMBL" id="MBD1394436.1"/>
    </source>
</evidence>
<protein>
    <submittedName>
        <fullName evidence="2">BLUF domain-containing protein</fullName>
    </submittedName>
</protein>
<gene>
    <name evidence="2" type="ORF">IDJ76_15105</name>
</gene>